<reference evidence="1 2" key="1">
    <citation type="submission" date="2019-07" db="EMBL/GenBank/DDBJ databases">
        <title>Finished genome of Venturia effusa.</title>
        <authorList>
            <person name="Young C.A."/>
            <person name="Cox M.P."/>
            <person name="Ganley A.R.D."/>
            <person name="David W.J."/>
        </authorList>
    </citation>
    <scope>NUCLEOTIDE SEQUENCE [LARGE SCALE GENOMIC DNA]</scope>
    <source>
        <strain evidence="2">albino</strain>
    </source>
</reference>
<accession>A0A517LH86</accession>
<gene>
    <name evidence="1" type="ORF">FKW77_005498</name>
</gene>
<organism evidence="1 2">
    <name type="scientific">Venturia effusa</name>
    <dbReference type="NCBI Taxonomy" id="50376"/>
    <lineage>
        <taxon>Eukaryota</taxon>
        <taxon>Fungi</taxon>
        <taxon>Dikarya</taxon>
        <taxon>Ascomycota</taxon>
        <taxon>Pezizomycotina</taxon>
        <taxon>Dothideomycetes</taxon>
        <taxon>Pleosporomycetidae</taxon>
        <taxon>Venturiales</taxon>
        <taxon>Venturiaceae</taxon>
        <taxon>Venturia</taxon>
    </lineage>
</organism>
<dbReference type="OrthoDB" id="3945769at2759"/>
<name>A0A517LH86_9PEZI</name>
<proteinExistence type="predicted"/>
<dbReference type="AlphaFoldDB" id="A0A517LH86"/>
<dbReference type="Proteomes" id="UP000316270">
    <property type="component" value="Chromosome 12"/>
</dbReference>
<dbReference type="EMBL" id="CP042196">
    <property type="protein sequence ID" value="QDS74994.1"/>
    <property type="molecule type" value="Genomic_DNA"/>
</dbReference>
<sequence length="120" mass="12364">MTSSIAGQRAPFHTDVAKSTAALNAPRLSTSSPNMSASVSKIGRGTKWSVVGATAIAISAAAALEFRGQQASLRASKKKDIADNDARYQSLLDAYGSADSLEDLQKAVGSYEAGSSGGRR</sequence>
<protein>
    <submittedName>
        <fullName evidence="1">Uncharacterized protein</fullName>
    </submittedName>
</protein>
<evidence type="ECO:0000313" key="2">
    <source>
        <dbReference type="Proteomes" id="UP000316270"/>
    </source>
</evidence>
<evidence type="ECO:0000313" key="1">
    <source>
        <dbReference type="EMBL" id="QDS74994.1"/>
    </source>
</evidence>
<keyword evidence="2" id="KW-1185">Reference proteome</keyword>